<comment type="similarity">
    <text evidence="1">Belongs to the UPF0749 family.</text>
</comment>
<dbReference type="InterPro" id="IPR010273">
    <property type="entry name" value="DUF881"/>
</dbReference>
<evidence type="ECO:0000256" key="3">
    <source>
        <dbReference type="SAM" id="MobiDB-lite"/>
    </source>
</evidence>
<dbReference type="Proteomes" id="UP000295198">
    <property type="component" value="Unassembled WGS sequence"/>
</dbReference>
<gene>
    <name evidence="4" type="ORF">EKO23_06025</name>
</gene>
<dbReference type="PANTHER" id="PTHR37313:SF1">
    <property type="entry name" value="UPF0749 PROTEIN RV1823"/>
    <property type="match status" value="1"/>
</dbReference>
<keyword evidence="5" id="KW-1185">Reference proteome</keyword>
<feature type="region of interest" description="Disordered" evidence="3">
    <location>
        <begin position="256"/>
        <end position="279"/>
    </location>
</feature>
<dbReference type="RefSeq" id="WP_134715108.1">
    <property type="nucleotide sequence ID" value="NZ_SDKM01000006.1"/>
</dbReference>
<evidence type="ECO:0000313" key="5">
    <source>
        <dbReference type="Proteomes" id="UP000295198"/>
    </source>
</evidence>
<dbReference type="Pfam" id="PF05949">
    <property type="entry name" value="DUF881"/>
    <property type="match status" value="1"/>
</dbReference>
<name>A0A4Q4ZI81_9ACTN</name>
<evidence type="ECO:0000256" key="2">
    <source>
        <dbReference type="SAM" id="Coils"/>
    </source>
</evidence>
<dbReference type="PANTHER" id="PTHR37313">
    <property type="entry name" value="UPF0749 PROTEIN RV1825"/>
    <property type="match status" value="1"/>
</dbReference>
<dbReference type="EMBL" id="SDKM01000006">
    <property type="protein sequence ID" value="RYP87588.1"/>
    <property type="molecule type" value="Genomic_DNA"/>
</dbReference>
<feature type="coiled-coil region" evidence="2">
    <location>
        <begin position="77"/>
        <end position="111"/>
    </location>
</feature>
<dbReference type="OrthoDB" id="3218134at2"/>
<dbReference type="GO" id="GO:0005886">
    <property type="term" value="C:plasma membrane"/>
    <property type="evidence" value="ECO:0007669"/>
    <property type="project" value="TreeGrafter"/>
</dbReference>
<evidence type="ECO:0000313" key="4">
    <source>
        <dbReference type="EMBL" id="RYP87588.1"/>
    </source>
</evidence>
<dbReference type="Gene3D" id="3.30.70.1880">
    <property type="entry name" value="Protein of unknown function DUF881"/>
    <property type="match status" value="1"/>
</dbReference>
<proteinExistence type="inferred from homology"/>
<accession>A0A4Q4ZI81</accession>
<organism evidence="4 5">
    <name type="scientific">Nocardioides guangzhouensis</name>
    <dbReference type="NCBI Taxonomy" id="2497878"/>
    <lineage>
        <taxon>Bacteria</taxon>
        <taxon>Bacillati</taxon>
        <taxon>Actinomycetota</taxon>
        <taxon>Actinomycetes</taxon>
        <taxon>Propionibacteriales</taxon>
        <taxon>Nocardioidaceae</taxon>
        <taxon>Nocardioides</taxon>
    </lineage>
</organism>
<comment type="caution">
    <text evidence="4">The sequence shown here is derived from an EMBL/GenBank/DDBJ whole genome shotgun (WGS) entry which is preliminary data.</text>
</comment>
<evidence type="ECO:0000256" key="1">
    <source>
        <dbReference type="ARBA" id="ARBA00009108"/>
    </source>
</evidence>
<keyword evidence="2" id="KW-0175">Coiled coil</keyword>
<reference evidence="4 5" key="1">
    <citation type="submission" date="2019-01" db="EMBL/GenBank/DDBJ databases">
        <title>Nocardioides guangzhouensis sp. nov., an actinobacterium isolated from soil.</title>
        <authorList>
            <person name="Fu Y."/>
            <person name="Cai Y."/>
            <person name="Lin Z."/>
            <person name="Chen P."/>
        </authorList>
    </citation>
    <scope>NUCLEOTIDE SEQUENCE [LARGE SCALE GENOMIC DNA]</scope>
    <source>
        <strain evidence="4 5">130</strain>
    </source>
</reference>
<dbReference type="AlphaFoldDB" id="A0A4Q4ZI81"/>
<sequence length="279" mass="29602">MPAREDLPEHVTAPLLTVLTQRSLDEDYQHVADARRAQGTTGSSRKGAAVVVGLFGLLIVTAAVQTSQDAATEERGREELVSQINSRRDDLADLEQTINDLRAENSQLGESLDDLAGAEQQASNRADELGAKTGFRPVTGEGVRIRLDDSPDGSKDGRVRDEDLATLVDGLWSAGAEAISVNGNRLTNVSPIRNVGGAIHIKSRPLRAPYTVLAVGDRDTLQARFAETAAGVAWFNLVASFGFDFAMSNASSLQLPGAGSPALRSAEQAPDGPEKEMGQ</sequence>
<protein>
    <submittedName>
        <fullName evidence="4">DUF881 domain-containing protein</fullName>
    </submittedName>
</protein>